<keyword evidence="2" id="KW-1185">Reference proteome</keyword>
<protein>
    <submittedName>
        <fullName evidence="1">Uncharacterized protein</fullName>
    </submittedName>
</protein>
<dbReference type="PANTHER" id="PTHR21174:SF0">
    <property type="entry name" value="HD PHOSPHOHYDROLASE FAMILY PROTEIN-RELATED"/>
    <property type="match status" value="1"/>
</dbReference>
<dbReference type="AlphaFoldDB" id="A0A1X0NQQ5"/>
<organism evidence="1 2">
    <name type="scientific">Trypanosoma theileri</name>
    <dbReference type="NCBI Taxonomy" id="67003"/>
    <lineage>
        <taxon>Eukaryota</taxon>
        <taxon>Discoba</taxon>
        <taxon>Euglenozoa</taxon>
        <taxon>Kinetoplastea</taxon>
        <taxon>Metakinetoplastina</taxon>
        <taxon>Trypanosomatida</taxon>
        <taxon>Trypanosomatidae</taxon>
        <taxon>Trypanosoma</taxon>
    </lineage>
</organism>
<reference evidence="1 2" key="1">
    <citation type="submission" date="2017-03" db="EMBL/GenBank/DDBJ databases">
        <title>An alternative strategy for trypanosome survival in the mammalian bloodstream revealed through genome and transcriptome analysis of the ubiquitous bovine parasite Trypanosoma (Megatrypanum) theileri.</title>
        <authorList>
            <person name="Kelly S."/>
            <person name="Ivens A."/>
            <person name="Mott A."/>
            <person name="O'Neill E."/>
            <person name="Emms D."/>
            <person name="Macleod O."/>
            <person name="Voorheis P."/>
            <person name="Matthews J."/>
            <person name="Matthews K."/>
            <person name="Carrington M."/>
        </authorList>
    </citation>
    <scope>NUCLEOTIDE SEQUENCE [LARGE SCALE GENOMIC DNA]</scope>
    <source>
        <strain evidence="1">Edinburgh</strain>
    </source>
</reference>
<accession>A0A1X0NQQ5</accession>
<name>A0A1X0NQQ5_9TRYP</name>
<dbReference type="EMBL" id="NBCO01000024">
    <property type="protein sequence ID" value="ORC87042.1"/>
    <property type="molecule type" value="Genomic_DNA"/>
</dbReference>
<sequence length="311" mass="36723">MGKPFIPTCSPFPLTHECWGRCVQCLLRPWQTDAASDLYRRYISTRYSEPQRHYHTLEHLEEMLRQLREYQLEAPEAQRLPKNRMNTYRLLIMDLSILFHDVVYNPQCNDNEERSVDWFQDFWAECSQLASAATSEDNGNDRITSCGDPQTPLLWTNADNTELVKTKVEEYILATKHHMSVKPLYIRSGSKTAELKEINKEEINKEEEEERGRNEEFLSTPPDLHLFLDLDLAILGSDAERYQRYAREIRSEYNWYNDVDFCRGRSAFLRGFLDHSQWYKTKFFCDRLEDKARSNVLAEVNALEAQVNQTK</sequence>
<gene>
    <name evidence="1" type="ORF">TM35_000241920</name>
</gene>
<evidence type="ECO:0000313" key="2">
    <source>
        <dbReference type="Proteomes" id="UP000192257"/>
    </source>
</evidence>
<evidence type="ECO:0000313" key="1">
    <source>
        <dbReference type="EMBL" id="ORC87042.1"/>
    </source>
</evidence>
<dbReference type="InterPro" id="IPR009218">
    <property type="entry name" value="HD_phosphohydro"/>
</dbReference>
<dbReference type="SUPFAM" id="SSF109604">
    <property type="entry name" value="HD-domain/PDEase-like"/>
    <property type="match status" value="1"/>
</dbReference>
<dbReference type="PANTHER" id="PTHR21174">
    <property type="match status" value="1"/>
</dbReference>
<dbReference type="GeneID" id="39987384"/>
<proteinExistence type="predicted"/>
<dbReference type="VEuPathDB" id="TriTrypDB:TM35_000241920"/>
<dbReference type="Proteomes" id="UP000192257">
    <property type="component" value="Unassembled WGS sequence"/>
</dbReference>
<dbReference type="OrthoDB" id="330671at2759"/>
<comment type="caution">
    <text evidence="1">The sequence shown here is derived from an EMBL/GenBank/DDBJ whole genome shotgun (WGS) entry which is preliminary data.</text>
</comment>
<dbReference type="RefSeq" id="XP_028881108.1">
    <property type="nucleotide sequence ID" value="XM_029027604.1"/>
</dbReference>